<feature type="compositionally biased region" description="Basic and acidic residues" evidence="7">
    <location>
        <begin position="73"/>
        <end position="88"/>
    </location>
</feature>
<dbReference type="EMBL" id="QWIP01000653">
    <property type="protein sequence ID" value="RMY57629.1"/>
    <property type="molecule type" value="Genomic_DNA"/>
</dbReference>
<organism evidence="8 9">
    <name type="scientific">Hortaea werneckii</name>
    <name type="common">Black yeast</name>
    <name type="synonym">Cladosporium werneckii</name>
    <dbReference type="NCBI Taxonomy" id="91943"/>
    <lineage>
        <taxon>Eukaryota</taxon>
        <taxon>Fungi</taxon>
        <taxon>Dikarya</taxon>
        <taxon>Ascomycota</taxon>
        <taxon>Pezizomycotina</taxon>
        <taxon>Dothideomycetes</taxon>
        <taxon>Dothideomycetidae</taxon>
        <taxon>Mycosphaerellales</taxon>
        <taxon>Teratosphaeriaceae</taxon>
        <taxon>Hortaea</taxon>
    </lineage>
</organism>
<evidence type="ECO:0000256" key="4">
    <source>
        <dbReference type="ARBA" id="ARBA00022989"/>
    </source>
</evidence>
<comment type="caution">
    <text evidence="8">The sequence shown here is derived from an EMBL/GenBank/DDBJ whole genome shotgun (WGS) entry which is preliminary data.</text>
</comment>
<accession>A0A3M7D006</accession>
<protein>
    <submittedName>
        <fullName evidence="8">Uncharacterized protein</fullName>
    </submittedName>
</protein>
<keyword evidence="6" id="KW-0472">Membrane</keyword>
<keyword evidence="5" id="KW-0496">Mitochondrion</keyword>
<dbReference type="OrthoDB" id="1913277at2759"/>
<comment type="subcellular location">
    <subcellularLocation>
        <location evidence="1">Mitochondrion inner membrane</location>
        <topology evidence="1">Multi-pass membrane protein</topology>
    </subcellularLocation>
</comment>
<evidence type="ECO:0000256" key="6">
    <source>
        <dbReference type="ARBA" id="ARBA00023136"/>
    </source>
</evidence>
<evidence type="ECO:0000256" key="7">
    <source>
        <dbReference type="SAM" id="MobiDB-lite"/>
    </source>
</evidence>
<reference evidence="8 9" key="1">
    <citation type="journal article" date="2018" name="BMC Genomics">
        <title>Genomic evidence for intraspecific hybridization in a clonal and extremely halotolerant yeast.</title>
        <authorList>
            <person name="Gostincar C."/>
            <person name="Stajich J.E."/>
            <person name="Zupancic J."/>
            <person name="Zalar P."/>
            <person name="Gunde-Cimerman N."/>
        </authorList>
    </citation>
    <scope>NUCLEOTIDE SEQUENCE [LARGE SCALE GENOMIC DNA]</scope>
    <source>
        <strain evidence="8 9">EXF-2682</strain>
    </source>
</reference>
<dbReference type="Proteomes" id="UP000269276">
    <property type="component" value="Unassembled WGS sequence"/>
</dbReference>
<dbReference type="GO" id="GO:0045271">
    <property type="term" value="C:respiratory chain complex I"/>
    <property type="evidence" value="ECO:0007669"/>
    <property type="project" value="InterPro"/>
</dbReference>
<evidence type="ECO:0000256" key="1">
    <source>
        <dbReference type="ARBA" id="ARBA00004448"/>
    </source>
</evidence>
<keyword evidence="4" id="KW-1133">Transmembrane helix</keyword>
<proteinExistence type="predicted"/>
<dbReference type="InterPro" id="IPR039205">
    <property type="entry name" value="NDUFA11"/>
</dbReference>
<evidence type="ECO:0000313" key="9">
    <source>
        <dbReference type="Proteomes" id="UP000269276"/>
    </source>
</evidence>
<keyword evidence="2" id="KW-0812">Transmembrane</keyword>
<evidence type="ECO:0000256" key="5">
    <source>
        <dbReference type="ARBA" id="ARBA00023128"/>
    </source>
</evidence>
<keyword evidence="3" id="KW-0999">Mitochondrion inner membrane</keyword>
<dbReference type="PANTHER" id="PTHR21382">
    <property type="entry name" value="NADH-UBIQUINONE OXIDOREDUCTASE SUBUNIT"/>
    <property type="match status" value="1"/>
</dbReference>
<dbReference type="PANTHER" id="PTHR21382:SF1">
    <property type="entry name" value="NADH DEHYDROGENASE [UBIQUINONE] 1 ALPHA SUBCOMPLEX SUBUNIT 11"/>
    <property type="match status" value="1"/>
</dbReference>
<sequence length="232" mass="24808">MPTDTMADHTPNQDQVESIYQPKDAVGSAIKATSVTAAAGAFISTIQNTLTRQNVGAMGAFTRFGGTTATFGRRGERGPSDGKMLEGRRRGRRTQANGTTAAMGGAYEFTKNASANLRQKDDAYNPALGGLMSGAMLGLRFRSAPAVVGYGCMVAVVLGAFSYTGGKLEGYHRDPTVDEVARKEFLRKNRRRPIEGTLEELGEGRGIYGPGYVERRAERIKNAYGIDVPSSA</sequence>
<feature type="region of interest" description="Disordered" evidence="7">
    <location>
        <begin position="70"/>
        <end position="98"/>
    </location>
</feature>
<evidence type="ECO:0000256" key="3">
    <source>
        <dbReference type="ARBA" id="ARBA00022792"/>
    </source>
</evidence>
<evidence type="ECO:0000313" key="8">
    <source>
        <dbReference type="EMBL" id="RMY57629.1"/>
    </source>
</evidence>
<dbReference type="VEuPathDB" id="FungiDB:BTJ68_05017"/>
<evidence type="ECO:0000256" key="2">
    <source>
        <dbReference type="ARBA" id="ARBA00022692"/>
    </source>
</evidence>
<dbReference type="GO" id="GO:0006120">
    <property type="term" value="P:mitochondrial electron transport, NADH to ubiquinone"/>
    <property type="evidence" value="ECO:0007669"/>
    <property type="project" value="InterPro"/>
</dbReference>
<dbReference type="AlphaFoldDB" id="A0A3M7D006"/>
<name>A0A3M7D006_HORWE</name>
<dbReference type="GO" id="GO:0005743">
    <property type="term" value="C:mitochondrial inner membrane"/>
    <property type="evidence" value="ECO:0007669"/>
    <property type="project" value="UniProtKB-SubCell"/>
</dbReference>
<gene>
    <name evidence="8" type="ORF">D0863_12571</name>
</gene>